<dbReference type="RefSeq" id="XP_001314533.1">
    <property type="nucleotide sequence ID" value="XM_001314505.1"/>
</dbReference>
<dbReference type="RefSeq" id="XP_001303518.1">
    <property type="nucleotide sequence ID" value="XM_001303517.1"/>
</dbReference>
<dbReference type="VEuPathDB" id="TrichDB:TVAG_271240"/>
<keyword evidence="15" id="KW-1185">Reference proteome</keyword>
<dbReference type="KEGG" id="tva:4760029"/>
<name>A2E2D1_TRIV3</name>
<evidence type="ECO:0000313" key="14">
    <source>
        <dbReference type="EMBL" id="EAY13231.1"/>
    </source>
</evidence>
<evidence type="ECO:0000313" key="2">
    <source>
        <dbReference type="EMBL" id="EAX64526.1"/>
    </source>
</evidence>
<dbReference type="EMBL" id="DS114114">
    <property type="protein sequence ID" value="EAX90371.1"/>
    <property type="molecule type" value="Genomic_DNA"/>
</dbReference>
<reference evidence="14" key="1">
    <citation type="submission" date="2006-10" db="EMBL/GenBank/DDBJ databases">
        <authorList>
            <person name="Amadeo P."/>
            <person name="Zhao Q."/>
            <person name="Wortman J."/>
            <person name="Fraser-Liggett C."/>
            <person name="Carlton J."/>
        </authorList>
    </citation>
    <scope>NUCLEOTIDE SEQUENCE</scope>
    <source>
        <strain evidence="14">G3</strain>
    </source>
</reference>
<dbReference type="AlphaFoldDB" id="A2E2D1"/>
<dbReference type="EMBL" id="DS113544">
    <property type="protein sequence ID" value="EAY02175.1"/>
    <property type="molecule type" value="Genomic_DNA"/>
</dbReference>
<dbReference type="KEGG" id="tva:4745813"/>
<evidence type="ECO:0000313" key="15">
    <source>
        <dbReference type="Proteomes" id="UP000001542"/>
    </source>
</evidence>
<protein>
    <submittedName>
        <fullName evidence="14">Uncharacterized protein</fullName>
    </submittedName>
</protein>
<dbReference type="KEGG" id="tva:4767430"/>
<dbReference type="VEuPathDB" id="TrichDB:TVAGG3_0033690"/>
<dbReference type="EMBL" id="DS114096">
    <property type="protein sequence ID" value="EAX90588.1"/>
    <property type="molecule type" value="Genomic_DNA"/>
</dbReference>
<dbReference type="RefSeq" id="XP_001325454.1">
    <property type="nucleotide sequence ID" value="XM_001325419.1"/>
</dbReference>
<dbReference type="EMBL" id="DS114347">
    <property type="protein sequence ID" value="EAX88162.1"/>
    <property type="molecule type" value="Genomic_DNA"/>
</dbReference>
<evidence type="ECO:0000313" key="12">
    <source>
        <dbReference type="EMBL" id="EAY07823.1"/>
    </source>
</evidence>
<dbReference type="VEuPathDB" id="TrichDB:TVAGG3_1077180"/>
<dbReference type="KEGG" id="tva:4762739"/>
<dbReference type="VEuPathDB" id="TrichDB:TVAGG3_1080420"/>
<dbReference type="VEuPathDB" id="TrichDB:TVAGG3_0209250"/>
<dbReference type="VEuPathDB" id="TrichDB:TVAGG3_0242440"/>
<feature type="compositionally biased region" description="Basic and acidic residues" evidence="1">
    <location>
        <begin position="98"/>
        <end position="123"/>
    </location>
</feature>
<evidence type="ECO:0000313" key="5">
    <source>
        <dbReference type="EMBL" id="EAX88162.1"/>
    </source>
</evidence>
<feature type="region of interest" description="Disordered" evidence="1">
    <location>
        <begin position="88"/>
        <end position="149"/>
    </location>
</feature>
<evidence type="ECO:0000313" key="8">
    <source>
        <dbReference type="EMBL" id="EAX97523.1"/>
    </source>
</evidence>
<dbReference type="Proteomes" id="UP000001542">
    <property type="component" value="Unassembled WGS sequence"/>
</dbReference>
<dbReference type="EMBL" id="DS113711">
    <property type="protein sequence ID" value="EAX97523.1"/>
    <property type="molecule type" value="Genomic_DNA"/>
</dbReference>
<dbReference type="RefSeq" id="XP_001317081.1">
    <property type="nucleotide sequence ID" value="XM_001317046.1"/>
</dbReference>
<dbReference type="VEuPathDB" id="TrichDB:TVAGG3_0802690"/>
<evidence type="ECO:0000313" key="6">
    <source>
        <dbReference type="EMBL" id="EAX90371.1"/>
    </source>
</evidence>
<evidence type="ECO:0000313" key="4">
    <source>
        <dbReference type="EMBL" id="EAX88098.1"/>
    </source>
</evidence>
<accession>A2E2D1</accession>
<dbReference type="KEGG" id="tva:4765718"/>
<dbReference type="VEuPathDB" id="TrichDB:TVAGG3_0790430"/>
<dbReference type="KEGG" id="tva:4771205"/>
<evidence type="ECO:0000313" key="10">
    <source>
        <dbReference type="EMBL" id="EAY02195.1"/>
    </source>
</evidence>
<dbReference type="KEGG" id="tva:4748275"/>
<evidence type="ECO:0000313" key="7">
    <source>
        <dbReference type="EMBL" id="EAX90588.1"/>
    </source>
</evidence>
<evidence type="ECO:0000313" key="3">
    <source>
        <dbReference type="EMBL" id="EAX70119.1"/>
    </source>
</evidence>
<sequence length="149" mass="17363">MTSKLSPSEKQSIILNEAKGIQHPLYYVCHMKNGSVQVRKRKAPLNSPAPAPAPVVQEAPKVDEKKEEEQAYTNKMLLEMMTKILERNSVVNEPNMDPIEREKETKENQEYVQSMEEKRIHFDDEPEPEPEPPKPQPQIRRIIPRIRRL</sequence>
<gene>
    <name evidence="6" type="ORF">TVAG_036830</name>
    <name evidence="4" type="ORF">TVAG_062220</name>
    <name evidence="5" type="ORF">TVAG_095850</name>
    <name evidence="14" type="ORF">TVAG_098010</name>
    <name evidence="13" type="ORF">TVAG_102570</name>
    <name evidence="9" type="ORF">TVAG_213750</name>
    <name evidence="7" type="ORF">TVAG_221310</name>
    <name evidence="11" type="ORF">TVAG_287720</name>
    <name evidence="12" type="ORF">TVAG_312220</name>
    <name evidence="8" type="ORF">TVAG_331090</name>
    <name evidence="10" type="ORF">TVAG_450950</name>
    <name evidence="2" type="ORF">TVAG_560590</name>
    <name evidence="3" type="ORF">TVAG_608010</name>
</gene>
<dbReference type="VEuPathDB" id="TrichDB:TVAGG3_0708160"/>
<dbReference type="RefSeq" id="XP_001321731.1">
    <property type="nucleotide sequence ID" value="XM_001321696.1"/>
</dbReference>
<dbReference type="EMBL" id="DS113356">
    <property type="protein sequence ID" value="EAY09508.1"/>
    <property type="molecule type" value="Genomic_DNA"/>
</dbReference>
<evidence type="ECO:0000313" key="13">
    <source>
        <dbReference type="EMBL" id="EAY09508.1"/>
    </source>
</evidence>
<proteinExistence type="predicted"/>
<feature type="region of interest" description="Disordered" evidence="1">
    <location>
        <begin position="40"/>
        <end position="68"/>
    </location>
</feature>
<dbReference type="VEuPathDB" id="TrichDB:TVAGG3_1040360"/>
<dbReference type="VEuPathDB" id="TrichDB:TVAGG3_0063260"/>
<dbReference type="EMBL" id="DS113463">
    <property type="protein sequence ID" value="EAY04858.1"/>
    <property type="molecule type" value="Genomic_DNA"/>
</dbReference>
<dbReference type="RefSeq" id="XP_001320046.1">
    <property type="nucleotide sequence ID" value="XM_001320011.1"/>
</dbReference>
<dbReference type="EMBL" id="DS136865">
    <property type="protein sequence ID" value="EAX70119.1"/>
    <property type="molecule type" value="Genomic_DNA"/>
</dbReference>
<dbReference type="EMBL" id="DS114355">
    <property type="protein sequence ID" value="EAX88098.1"/>
    <property type="molecule type" value="Genomic_DNA"/>
</dbReference>
<dbReference type="VEuPathDB" id="TrichDB:TVAGG3_0784480"/>
<dbReference type="VEuPathDB" id="TrichDB:TVAGG3_0866650"/>
<dbReference type="VEuPathDB" id="TrichDB:TVAGG3_1079220"/>
<dbReference type="VEuPathDB" id="TrichDB:TVAGG3_0964360"/>
<reference evidence="14" key="2">
    <citation type="journal article" date="2007" name="Science">
        <title>Draft genome sequence of the sexually transmitted pathogen Trichomonas vaginalis.</title>
        <authorList>
            <person name="Carlton J.M."/>
            <person name="Hirt R.P."/>
            <person name="Silva J.C."/>
            <person name="Delcher A.L."/>
            <person name="Schatz M."/>
            <person name="Zhao Q."/>
            <person name="Wortman J.R."/>
            <person name="Bidwell S.L."/>
            <person name="Alsmark U.C.M."/>
            <person name="Besteiro S."/>
            <person name="Sicheritz-Ponten T."/>
            <person name="Noel C.J."/>
            <person name="Dacks J.B."/>
            <person name="Foster P.G."/>
            <person name="Simillion C."/>
            <person name="Van de Peer Y."/>
            <person name="Miranda-Saavedra D."/>
            <person name="Barton G.J."/>
            <person name="Westrop G.D."/>
            <person name="Mueller S."/>
            <person name="Dessi D."/>
            <person name="Fiori P.L."/>
            <person name="Ren Q."/>
            <person name="Paulsen I."/>
            <person name="Zhang H."/>
            <person name="Bastida-Corcuera F.D."/>
            <person name="Simoes-Barbosa A."/>
            <person name="Brown M.T."/>
            <person name="Hayes R.D."/>
            <person name="Mukherjee M."/>
            <person name="Okumura C.Y."/>
            <person name="Schneider R."/>
            <person name="Smith A.J."/>
            <person name="Vanacova S."/>
            <person name="Villalvazo M."/>
            <person name="Haas B.J."/>
            <person name="Pertea M."/>
            <person name="Feldblyum T.V."/>
            <person name="Utterback T.R."/>
            <person name="Shu C.L."/>
            <person name="Osoegawa K."/>
            <person name="de Jong P.J."/>
            <person name="Hrdy I."/>
            <person name="Horvathova L."/>
            <person name="Zubacova Z."/>
            <person name="Dolezal P."/>
            <person name="Malik S.B."/>
            <person name="Logsdon J.M. Jr."/>
            <person name="Henze K."/>
            <person name="Gupta A."/>
            <person name="Wang C.C."/>
            <person name="Dunne R.L."/>
            <person name="Upcroft J.A."/>
            <person name="Upcroft P."/>
            <person name="White O."/>
            <person name="Salzberg S.L."/>
            <person name="Tang P."/>
            <person name="Chiu C.-H."/>
            <person name="Lee Y.-S."/>
            <person name="Embley T.M."/>
            <person name="Coombs G.H."/>
            <person name="Mottram J.C."/>
            <person name="Tachezy J."/>
            <person name="Fraser-Liggett C.M."/>
            <person name="Johnson P.J."/>
        </authorList>
    </citation>
    <scope>NUCLEOTIDE SEQUENCE [LARGE SCALE GENOMIC DNA]</scope>
    <source>
        <strain evidence="14">G3</strain>
    </source>
</reference>
<evidence type="ECO:0000313" key="11">
    <source>
        <dbReference type="EMBL" id="EAY04858.1"/>
    </source>
</evidence>
<dbReference type="EMBL" id="DS113289">
    <property type="protein sequence ID" value="EAY13231.1"/>
    <property type="molecule type" value="Genomic_DNA"/>
</dbReference>
<dbReference type="EMBL" id="DS151397">
    <property type="protein sequence ID" value="EAX64526.1"/>
    <property type="molecule type" value="Genomic_DNA"/>
</dbReference>
<dbReference type="VEuPathDB" id="TrichDB:TVAGG3_0240850"/>
<organism evidence="14 15">
    <name type="scientific">Trichomonas vaginalis (strain ATCC PRA-98 / G3)</name>
    <dbReference type="NCBI Taxonomy" id="412133"/>
    <lineage>
        <taxon>Eukaryota</taxon>
        <taxon>Metamonada</taxon>
        <taxon>Parabasalia</taxon>
        <taxon>Trichomonadida</taxon>
        <taxon>Trichomonadidae</taxon>
        <taxon>Trichomonas</taxon>
    </lineage>
</organism>
<dbReference type="EMBL" id="DS113391">
    <property type="protein sequence ID" value="EAY07823.1"/>
    <property type="molecule type" value="Genomic_DNA"/>
</dbReference>
<evidence type="ECO:0000313" key="9">
    <source>
        <dbReference type="EMBL" id="EAY02175.1"/>
    </source>
</evidence>
<dbReference type="RefSeq" id="XP_001301092.1">
    <property type="nucleotide sequence ID" value="XM_001301091.1"/>
</dbReference>
<dbReference type="EMBL" id="DS113543">
    <property type="protein sequence ID" value="EAY02195.1"/>
    <property type="molecule type" value="Genomic_DNA"/>
</dbReference>
<dbReference type="VEuPathDB" id="TrichDB:TVAGG3_0564480"/>
<dbReference type="VEuPathDB" id="TrichDB:TVAGG3_1076150"/>
<evidence type="ECO:0000256" key="1">
    <source>
        <dbReference type="SAM" id="MobiDB-lite"/>
    </source>
</evidence>